<protein>
    <submittedName>
        <fullName evidence="2">Predicted acetyltransferase</fullName>
    </submittedName>
</protein>
<dbReference type="Pfam" id="PF00583">
    <property type="entry name" value="Acetyltransf_1"/>
    <property type="match status" value="1"/>
</dbReference>
<gene>
    <name evidence="2" type="ORF">LARV_03121</name>
</gene>
<dbReference type="EMBL" id="DF967972">
    <property type="protein sequence ID" value="GAP15337.1"/>
    <property type="molecule type" value="Genomic_DNA"/>
</dbReference>
<dbReference type="GO" id="GO:0016747">
    <property type="term" value="F:acyltransferase activity, transferring groups other than amino-acyl groups"/>
    <property type="evidence" value="ECO:0007669"/>
    <property type="project" value="InterPro"/>
</dbReference>
<dbReference type="STRING" id="360412.LARV_03121"/>
<evidence type="ECO:0000259" key="1">
    <source>
        <dbReference type="PROSITE" id="PS51186"/>
    </source>
</evidence>
<dbReference type="SUPFAM" id="SSF55729">
    <property type="entry name" value="Acyl-CoA N-acyltransferases (Nat)"/>
    <property type="match status" value="1"/>
</dbReference>
<keyword evidence="2" id="KW-0808">Transferase</keyword>
<sequence>MRDDWAARAFIQSYIDAYTTLYGCQTGSADDLNSLQYGANFPAKLENIEIFSLESNPDQVFQKKARLSLPPREHYVLNIFHAEEETQEIEKRFEAAGFRYAFTNVVRGLQLPAPLPDRGIPVNLIVEQSQVDFVNFSHQYFQPIPDAVLSNPHVRAFYAILDGQAAGWGLLVTTAPEAAYISDMFTLPSFRGRGVAEALLAAMHETAAAEGKKYSLLVPSVMAWNYYQRFGYETLICFSIFHQVSS</sequence>
<dbReference type="AlphaFoldDB" id="A0A0S7BIB5"/>
<dbReference type="Gene3D" id="3.40.630.30">
    <property type="match status" value="1"/>
</dbReference>
<dbReference type="PROSITE" id="PS51186">
    <property type="entry name" value="GNAT"/>
    <property type="match status" value="1"/>
</dbReference>
<accession>A0A0S7BIB5</accession>
<evidence type="ECO:0000313" key="3">
    <source>
        <dbReference type="Proteomes" id="UP000055060"/>
    </source>
</evidence>
<reference evidence="2" key="1">
    <citation type="submission" date="2015-07" db="EMBL/GenBank/DDBJ databases">
        <title>Draft Genome Sequences of Anaerolinea thermolimosa IMO-1, Bellilinea caldifistulae GOMI-1, Leptolinea tardivitalis YMTK-2, Levilinea saccharolytica KIBI-1,Longilinea arvoryzae KOME-1, Previously Described as Members of the Anaerolineaceae (Chloroflexi).</title>
        <authorList>
            <person name="Sekiguchi Y."/>
            <person name="Ohashi A."/>
            <person name="Matsuura N."/>
            <person name="Tourlousse M.D."/>
        </authorList>
    </citation>
    <scope>NUCLEOTIDE SEQUENCE [LARGE SCALE GENOMIC DNA]</scope>
    <source>
        <strain evidence="2">KOME-1</strain>
    </source>
</reference>
<organism evidence="2">
    <name type="scientific">Longilinea arvoryzae</name>
    <dbReference type="NCBI Taxonomy" id="360412"/>
    <lineage>
        <taxon>Bacteria</taxon>
        <taxon>Bacillati</taxon>
        <taxon>Chloroflexota</taxon>
        <taxon>Anaerolineae</taxon>
        <taxon>Anaerolineales</taxon>
        <taxon>Anaerolineaceae</taxon>
        <taxon>Longilinea</taxon>
    </lineage>
</organism>
<name>A0A0S7BIB5_9CHLR</name>
<dbReference type="InterPro" id="IPR000182">
    <property type="entry name" value="GNAT_dom"/>
</dbReference>
<dbReference type="CDD" id="cd04301">
    <property type="entry name" value="NAT_SF"/>
    <property type="match status" value="1"/>
</dbReference>
<feature type="domain" description="N-acetyltransferase" evidence="1">
    <location>
        <begin position="120"/>
        <end position="246"/>
    </location>
</feature>
<dbReference type="RefSeq" id="WP_075074523.1">
    <property type="nucleotide sequence ID" value="NZ_DF967972.1"/>
</dbReference>
<proteinExistence type="predicted"/>
<evidence type="ECO:0000313" key="2">
    <source>
        <dbReference type="EMBL" id="GAP15337.1"/>
    </source>
</evidence>
<dbReference type="InterPro" id="IPR016181">
    <property type="entry name" value="Acyl_CoA_acyltransferase"/>
</dbReference>
<dbReference type="OrthoDB" id="9792929at2"/>
<dbReference type="Proteomes" id="UP000055060">
    <property type="component" value="Unassembled WGS sequence"/>
</dbReference>
<keyword evidence="3" id="KW-1185">Reference proteome</keyword>